<evidence type="ECO:0000256" key="3">
    <source>
        <dbReference type="PROSITE-ProRule" id="PRU00221"/>
    </source>
</evidence>
<feature type="repeat" description="WD" evidence="3">
    <location>
        <begin position="370"/>
        <end position="410"/>
    </location>
</feature>
<keyword evidence="1 3" id="KW-0853">WD repeat</keyword>
<keyword evidence="2" id="KW-0677">Repeat</keyword>
<evidence type="ECO:0000256" key="1">
    <source>
        <dbReference type="ARBA" id="ARBA00022574"/>
    </source>
</evidence>
<feature type="repeat" description="WD" evidence="3">
    <location>
        <begin position="410"/>
        <end position="443"/>
    </location>
</feature>
<dbReference type="AlphaFoldDB" id="A0A2Z7BGD3"/>
<sequence length="721" mass="79664">MDSFSDLEEGSRFFDALEQISPTFDCVDGCSGYKGWEYDVWVSSPQSIDERRRKFARWMGLNEHGLEGRDSVDNHNNSEDGGVFRGNVGRVMQNSGAVLRTSGVEDEFSSSRSSLSSWSTDDLDLFSGVDITDGRISCGISDGGSECCVDKCGGNKRPGKSRHTIPQAPISGDSKNGSQSPQSVQKLEQRVLDGNGNVTRTMTRSKGRWFSKLRSLTCMVSMNMRNGIVESSNLSQVREGGAQRVGVRNHQRRLKELSALFREQDFQAHEGSILAMKFSPDGQFLASAGEDKLVRVWQVVEDKRSDTLDVADVDPSCVYFSVNHLSELGLLTAKNESVNKSKNLKKTPDSACIIFPSKVFRILEKPLHVFPGHEGDVLDLSWSNNDCLLSSSVDKTVRLWSVGLDRCLKVFSHTDYVTCIQFNPVNDDYFISGSIDGKVRIWETSGRHVVSWAETKDIITAISYHPDGQSGVIGSITGTCRYFTVSDNQIQLEAQICLGGKKKNPCRRITGFQFLPQDPSKVLVTCADSQVRLLNGMDVIIKYKGLRNVGNKISASFTSDGKHIVSASEDSNVYMWNYICPGTSTLSQSKTIRSFESFPADASVVVSWSGLKSRNSEDQSNSRKHNTSINSLPFSPSTYFSPGQEFFLESNPKGSATWPEEKLPATISRATSSTMCKSHYKLLRTSCQSSSTSHAWGLVFVTASWDGKIKSFHNYGLPIPP</sequence>
<dbReference type="Pfam" id="PF00400">
    <property type="entry name" value="WD40"/>
    <property type="match status" value="4"/>
</dbReference>
<dbReference type="PANTHER" id="PTHR14221:SF57">
    <property type="entry name" value="TRANSDUCIN_WD40 REPEAT-LIKE SUPERFAMILY PROTEIN"/>
    <property type="match status" value="1"/>
</dbReference>
<dbReference type="Gene3D" id="2.130.10.10">
    <property type="entry name" value="YVTN repeat-like/Quinoprotein amine dehydrogenase"/>
    <property type="match status" value="2"/>
</dbReference>
<dbReference type="InterPro" id="IPR001680">
    <property type="entry name" value="WD40_rpt"/>
</dbReference>
<evidence type="ECO:0000313" key="6">
    <source>
        <dbReference type="Proteomes" id="UP000250235"/>
    </source>
</evidence>
<dbReference type="InterPro" id="IPR040324">
    <property type="entry name" value="WDR44/Dgr2"/>
</dbReference>
<reference evidence="5 6" key="1">
    <citation type="journal article" date="2015" name="Proc. Natl. Acad. Sci. U.S.A.">
        <title>The resurrection genome of Boea hygrometrica: A blueprint for survival of dehydration.</title>
        <authorList>
            <person name="Xiao L."/>
            <person name="Yang G."/>
            <person name="Zhang L."/>
            <person name="Yang X."/>
            <person name="Zhao S."/>
            <person name="Ji Z."/>
            <person name="Zhou Q."/>
            <person name="Hu M."/>
            <person name="Wang Y."/>
            <person name="Chen M."/>
            <person name="Xu Y."/>
            <person name="Jin H."/>
            <person name="Xiao X."/>
            <person name="Hu G."/>
            <person name="Bao F."/>
            <person name="Hu Y."/>
            <person name="Wan P."/>
            <person name="Li L."/>
            <person name="Deng X."/>
            <person name="Kuang T."/>
            <person name="Xiang C."/>
            <person name="Zhu J.K."/>
            <person name="Oliver M.J."/>
            <person name="He Y."/>
        </authorList>
    </citation>
    <scope>NUCLEOTIDE SEQUENCE [LARGE SCALE GENOMIC DNA]</scope>
    <source>
        <strain evidence="6">cv. XS01</strain>
    </source>
</reference>
<dbReference type="Proteomes" id="UP000250235">
    <property type="component" value="Unassembled WGS sequence"/>
</dbReference>
<dbReference type="PROSITE" id="PS50294">
    <property type="entry name" value="WD_REPEATS_REGION"/>
    <property type="match status" value="3"/>
</dbReference>
<feature type="repeat" description="WD" evidence="3">
    <location>
        <begin position="266"/>
        <end position="307"/>
    </location>
</feature>
<dbReference type="PRINTS" id="PR00320">
    <property type="entry name" value="GPROTEINBRPT"/>
</dbReference>
<organism evidence="5 6">
    <name type="scientific">Dorcoceras hygrometricum</name>
    <dbReference type="NCBI Taxonomy" id="472368"/>
    <lineage>
        <taxon>Eukaryota</taxon>
        <taxon>Viridiplantae</taxon>
        <taxon>Streptophyta</taxon>
        <taxon>Embryophyta</taxon>
        <taxon>Tracheophyta</taxon>
        <taxon>Spermatophyta</taxon>
        <taxon>Magnoliopsida</taxon>
        <taxon>eudicotyledons</taxon>
        <taxon>Gunneridae</taxon>
        <taxon>Pentapetalae</taxon>
        <taxon>asterids</taxon>
        <taxon>lamiids</taxon>
        <taxon>Lamiales</taxon>
        <taxon>Gesneriaceae</taxon>
        <taxon>Didymocarpoideae</taxon>
        <taxon>Trichosporeae</taxon>
        <taxon>Loxocarpinae</taxon>
        <taxon>Dorcoceras</taxon>
    </lineage>
</organism>
<gene>
    <name evidence="5" type="ORF">F511_18120</name>
</gene>
<keyword evidence="6" id="KW-1185">Reference proteome</keyword>
<name>A0A2Z7BGD3_9LAMI</name>
<proteinExistence type="predicted"/>
<dbReference type="SMART" id="SM00320">
    <property type="entry name" value="WD40"/>
    <property type="match status" value="7"/>
</dbReference>
<dbReference type="OrthoDB" id="408728at2759"/>
<dbReference type="PANTHER" id="PTHR14221">
    <property type="entry name" value="WD REPEAT DOMAIN 44"/>
    <property type="match status" value="1"/>
</dbReference>
<dbReference type="SUPFAM" id="SSF50978">
    <property type="entry name" value="WD40 repeat-like"/>
    <property type="match status" value="1"/>
</dbReference>
<evidence type="ECO:0000256" key="4">
    <source>
        <dbReference type="SAM" id="MobiDB-lite"/>
    </source>
</evidence>
<evidence type="ECO:0000313" key="5">
    <source>
        <dbReference type="EMBL" id="KZV31016.1"/>
    </source>
</evidence>
<feature type="region of interest" description="Disordered" evidence="4">
    <location>
        <begin position="151"/>
        <end position="185"/>
    </location>
</feature>
<dbReference type="InterPro" id="IPR015943">
    <property type="entry name" value="WD40/YVTN_repeat-like_dom_sf"/>
</dbReference>
<dbReference type="InterPro" id="IPR036322">
    <property type="entry name" value="WD40_repeat_dom_sf"/>
</dbReference>
<accession>A0A2Z7BGD3</accession>
<dbReference type="EMBL" id="KV007759">
    <property type="protein sequence ID" value="KZV31016.1"/>
    <property type="molecule type" value="Genomic_DNA"/>
</dbReference>
<dbReference type="PROSITE" id="PS50082">
    <property type="entry name" value="WD_REPEATS_2"/>
    <property type="match status" value="4"/>
</dbReference>
<evidence type="ECO:0000256" key="2">
    <source>
        <dbReference type="ARBA" id="ARBA00022737"/>
    </source>
</evidence>
<feature type="repeat" description="WD" evidence="3">
    <location>
        <begin position="554"/>
        <end position="577"/>
    </location>
</feature>
<protein>
    <submittedName>
        <fullName evidence="5">WD repeat-containing protein 44-like</fullName>
    </submittedName>
</protein>
<dbReference type="InterPro" id="IPR020472">
    <property type="entry name" value="WD40_PAC1"/>
</dbReference>
<feature type="compositionally biased region" description="Polar residues" evidence="4">
    <location>
        <begin position="173"/>
        <end position="185"/>
    </location>
</feature>